<evidence type="ECO:0000256" key="4">
    <source>
        <dbReference type="ARBA" id="ARBA00022475"/>
    </source>
</evidence>
<dbReference type="InterPro" id="IPR001734">
    <property type="entry name" value="Na/solute_symporter"/>
</dbReference>
<evidence type="ECO:0000256" key="2">
    <source>
        <dbReference type="ARBA" id="ARBA00006434"/>
    </source>
</evidence>
<evidence type="ECO:0000256" key="3">
    <source>
        <dbReference type="ARBA" id="ARBA00022448"/>
    </source>
</evidence>
<comment type="similarity">
    <text evidence="2 11">Belongs to the sodium:solute symporter (SSF) (TC 2.A.21) family.</text>
</comment>
<organism evidence="13 14">
    <name type="scientific">Daphnia galeata</name>
    <dbReference type="NCBI Taxonomy" id="27404"/>
    <lineage>
        <taxon>Eukaryota</taxon>
        <taxon>Metazoa</taxon>
        <taxon>Ecdysozoa</taxon>
        <taxon>Arthropoda</taxon>
        <taxon>Crustacea</taxon>
        <taxon>Branchiopoda</taxon>
        <taxon>Diplostraca</taxon>
        <taxon>Cladocera</taxon>
        <taxon>Anomopoda</taxon>
        <taxon>Daphniidae</taxon>
        <taxon>Daphnia</taxon>
    </lineage>
</organism>
<feature type="transmembrane region" description="Helical" evidence="12">
    <location>
        <begin position="446"/>
        <end position="464"/>
    </location>
</feature>
<name>A0A8J2WC04_9CRUS</name>
<feature type="transmembrane region" description="Helical" evidence="12">
    <location>
        <begin position="20"/>
        <end position="39"/>
    </location>
</feature>
<keyword evidence="7" id="KW-0915">Sodium</keyword>
<dbReference type="PANTHER" id="PTHR42985:SF39">
    <property type="entry name" value="GH10366P"/>
    <property type="match status" value="1"/>
</dbReference>
<feature type="transmembrane region" description="Helical" evidence="12">
    <location>
        <begin position="60"/>
        <end position="78"/>
    </location>
</feature>
<dbReference type="InterPro" id="IPR051163">
    <property type="entry name" value="Sodium:Solute_Symporter_SSF"/>
</dbReference>
<evidence type="ECO:0000256" key="12">
    <source>
        <dbReference type="SAM" id="Phobius"/>
    </source>
</evidence>
<evidence type="ECO:0000313" key="14">
    <source>
        <dbReference type="Proteomes" id="UP000789390"/>
    </source>
</evidence>
<keyword evidence="8" id="KW-0406">Ion transport</keyword>
<dbReference type="AlphaFoldDB" id="A0A8J2WC04"/>
<comment type="caution">
    <text evidence="13">The sequence shown here is derived from an EMBL/GenBank/DDBJ whole genome shotgun (WGS) entry which is preliminary data.</text>
</comment>
<evidence type="ECO:0000256" key="5">
    <source>
        <dbReference type="ARBA" id="ARBA00022692"/>
    </source>
</evidence>
<feature type="transmembrane region" description="Helical" evidence="12">
    <location>
        <begin position="90"/>
        <end position="113"/>
    </location>
</feature>
<comment type="subcellular location">
    <subcellularLocation>
        <location evidence="1">Cell membrane</location>
        <topology evidence="1">Multi-pass membrane protein</topology>
    </subcellularLocation>
</comment>
<keyword evidence="10" id="KW-0739">Sodium transport</keyword>
<dbReference type="InterPro" id="IPR038377">
    <property type="entry name" value="Na/Glc_symporter_sf"/>
</dbReference>
<evidence type="ECO:0000256" key="1">
    <source>
        <dbReference type="ARBA" id="ARBA00004651"/>
    </source>
</evidence>
<dbReference type="Gene3D" id="1.20.1730.10">
    <property type="entry name" value="Sodium/glucose cotransporter"/>
    <property type="match status" value="1"/>
</dbReference>
<evidence type="ECO:0000256" key="7">
    <source>
        <dbReference type="ARBA" id="ARBA00023053"/>
    </source>
</evidence>
<evidence type="ECO:0000313" key="13">
    <source>
        <dbReference type="EMBL" id="CAH0100638.1"/>
    </source>
</evidence>
<feature type="transmembrane region" description="Helical" evidence="12">
    <location>
        <begin position="165"/>
        <end position="184"/>
    </location>
</feature>
<dbReference type="CDD" id="cd11492">
    <property type="entry name" value="SLC5sbd_NIS-SMVT"/>
    <property type="match status" value="1"/>
</dbReference>
<evidence type="ECO:0000256" key="10">
    <source>
        <dbReference type="ARBA" id="ARBA00023201"/>
    </source>
</evidence>
<reference evidence="13" key="1">
    <citation type="submission" date="2021-11" db="EMBL/GenBank/DDBJ databases">
        <authorList>
            <person name="Schell T."/>
        </authorList>
    </citation>
    <scope>NUCLEOTIDE SEQUENCE</scope>
    <source>
        <strain evidence="13">M5</strain>
    </source>
</reference>
<feature type="transmembrane region" description="Helical" evidence="12">
    <location>
        <begin position="530"/>
        <end position="554"/>
    </location>
</feature>
<evidence type="ECO:0000256" key="8">
    <source>
        <dbReference type="ARBA" id="ARBA00023065"/>
    </source>
</evidence>
<protein>
    <submittedName>
        <fullName evidence="13">Uncharacterized protein</fullName>
    </submittedName>
</protein>
<dbReference type="GO" id="GO:0005886">
    <property type="term" value="C:plasma membrane"/>
    <property type="evidence" value="ECO:0007669"/>
    <property type="project" value="UniProtKB-SubCell"/>
</dbReference>
<dbReference type="GO" id="GO:0006814">
    <property type="term" value="P:sodium ion transport"/>
    <property type="evidence" value="ECO:0007669"/>
    <property type="project" value="UniProtKB-KW"/>
</dbReference>
<keyword evidence="6 12" id="KW-1133">Transmembrane helix</keyword>
<keyword evidence="9 12" id="KW-0472">Membrane</keyword>
<dbReference type="OrthoDB" id="6132759at2759"/>
<evidence type="ECO:0000256" key="6">
    <source>
        <dbReference type="ARBA" id="ARBA00022989"/>
    </source>
</evidence>
<keyword evidence="4" id="KW-1003">Cell membrane</keyword>
<feature type="transmembrane region" description="Helical" evidence="12">
    <location>
        <begin position="196"/>
        <end position="214"/>
    </location>
</feature>
<evidence type="ECO:0000256" key="9">
    <source>
        <dbReference type="ARBA" id="ARBA00023136"/>
    </source>
</evidence>
<feature type="transmembrane region" description="Helical" evidence="12">
    <location>
        <begin position="327"/>
        <end position="351"/>
    </location>
</feature>
<keyword evidence="3" id="KW-0813">Transport</keyword>
<feature type="transmembrane region" description="Helical" evidence="12">
    <location>
        <begin position="134"/>
        <end position="159"/>
    </location>
</feature>
<dbReference type="EMBL" id="CAKKLH010000042">
    <property type="protein sequence ID" value="CAH0100638.1"/>
    <property type="molecule type" value="Genomic_DNA"/>
</dbReference>
<gene>
    <name evidence="13" type="ORF">DGAL_LOCUS2923</name>
</gene>
<dbReference type="Pfam" id="PF00474">
    <property type="entry name" value="SSF"/>
    <property type="match status" value="1"/>
</dbReference>
<evidence type="ECO:0000256" key="11">
    <source>
        <dbReference type="RuleBase" id="RU362091"/>
    </source>
</evidence>
<keyword evidence="5 12" id="KW-0812">Transmembrane</keyword>
<feature type="transmembrane region" description="Helical" evidence="12">
    <location>
        <begin position="285"/>
        <end position="307"/>
    </location>
</feature>
<dbReference type="PROSITE" id="PS50283">
    <property type="entry name" value="NA_SOLUT_SYMP_3"/>
    <property type="match status" value="1"/>
</dbReference>
<dbReference type="PANTHER" id="PTHR42985">
    <property type="entry name" value="SODIUM-COUPLED MONOCARBOXYLATE TRANSPORTER"/>
    <property type="match status" value="1"/>
</dbReference>
<accession>A0A8J2WC04</accession>
<keyword evidence="14" id="KW-1185">Reference proteome</keyword>
<sequence length="640" mass="69800">MTTVIEDTETLISRFGWPDYLVFAAMLSLSAIIGIYYACAGGKQSTTSEFLMAGRSMSTFPVAMSLIASFMSAITLLGTPAEVYQFGTMYWLIGVSYFIVMPATNYLYLPIFYKLQVTSAYEYLELRFHKVIRCIGSATFTVQMSLYMAVVVYAPALALSQVTGINVYLSITAIFVVCIFYTVVGGMKAVMWTDTLQVIIMYAAMIAVIIKGHIDVGGLSAVWNANQETGRVEFSDFDVNPGKRHSFWSLVVGGYFTWITIYGVNQSQVQRYLTVSTIKQARNAVWINLVGLSVLLSVCCYGGMVIFAKYADCDPLSAKYVNKPDQLFPLFVMDTLGHIPGVPGLFVAGIFSGALSTVSSGLNSLAAICLEDFVRPFCCVGMSDARATHVSKGLAMGFGVLCFGLVFVASQLGNVLEAALSIFGIIGGPLLGVFTLGIFFPWANAIGAGVGILSSLGVMLWIGVGTQVAKAHGFLKLAHKPYSTDGCRLLNETLDATLADLGKWVSSTIKTSQVQTDVPQEPLAIYQLSYMWYSTVGCCTVIVVGLIVSAMTGLQDPRKLNPGLICNVGNTIYWFLPKNMKEFLRFKVGDDYVPVEEQHDVSKQEKESDKNGEEINPVFMSSNTHLNIEVIAEKTEEIKL</sequence>
<feature type="transmembrane region" description="Helical" evidence="12">
    <location>
        <begin position="246"/>
        <end position="264"/>
    </location>
</feature>
<dbReference type="GO" id="GO:0015293">
    <property type="term" value="F:symporter activity"/>
    <property type="evidence" value="ECO:0007669"/>
    <property type="project" value="TreeGrafter"/>
</dbReference>
<dbReference type="NCBIfam" id="TIGR00813">
    <property type="entry name" value="sss"/>
    <property type="match status" value="1"/>
</dbReference>
<proteinExistence type="inferred from homology"/>
<feature type="transmembrane region" description="Helical" evidence="12">
    <location>
        <begin position="393"/>
        <end position="412"/>
    </location>
</feature>
<dbReference type="Proteomes" id="UP000789390">
    <property type="component" value="Unassembled WGS sequence"/>
</dbReference>
<feature type="transmembrane region" description="Helical" evidence="12">
    <location>
        <begin position="418"/>
        <end position="439"/>
    </location>
</feature>